<name>A0A1Y5SE00_9RHOB</name>
<dbReference type="InterPro" id="IPR007627">
    <property type="entry name" value="RNA_pol_sigma70_r2"/>
</dbReference>
<proteinExistence type="inferred from homology"/>
<evidence type="ECO:0000256" key="6">
    <source>
        <dbReference type="SAM" id="MobiDB-lite"/>
    </source>
</evidence>
<evidence type="ECO:0000259" key="7">
    <source>
        <dbReference type="Pfam" id="PF04542"/>
    </source>
</evidence>
<dbReference type="PANTHER" id="PTHR43133:SF8">
    <property type="entry name" value="RNA POLYMERASE SIGMA FACTOR HI_1459-RELATED"/>
    <property type="match status" value="1"/>
</dbReference>
<sequence length="192" mass="21294">MPYDALNDVPDEALLVAYGNGDGAAARALTMRLAPRVTGYANRLLKDRAEAEDVTQEAMLRLWKIAPDWRQGEAKVTTWLYRVVTNLCTDRLRRKRGSALEDIPEPEDDTPGVEQSMQNSARAQALEAALRLLPERQRQAVVLRHIEGLNNPEIAQVMDISVEAVESLTARGKRTLATALAARKEELGYTDG</sequence>
<dbReference type="GO" id="GO:0016987">
    <property type="term" value="F:sigma factor activity"/>
    <property type="evidence" value="ECO:0007669"/>
    <property type="project" value="UniProtKB-KW"/>
</dbReference>
<dbReference type="Pfam" id="PF04542">
    <property type="entry name" value="Sigma70_r2"/>
    <property type="match status" value="1"/>
</dbReference>
<comment type="similarity">
    <text evidence="1">Belongs to the sigma-70 factor family. ECF subfamily.</text>
</comment>
<organism evidence="9 10">
    <name type="scientific">Aquimixticola soesokkakensis</name>
    <dbReference type="NCBI Taxonomy" id="1519096"/>
    <lineage>
        <taxon>Bacteria</taxon>
        <taxon>Pseudomonadati</taxon>
        <taxon>Pseudomonadota</taxon>
        <taxon>Alphaproteobacteria</taxon>
        <taxon>Rhodobacterales</taxon>
        <taxon>Paracoccaceae</taxon>
        <taxon>Aquimixticola</taxon>
    </lineage>
</organism>
<dbReference type="SUPFAM" id="SSF88946">
    <property type="entry name" value="Sigma2 domain of RNA polymerase sigma factors"/>
    <property type="match status" value="1"/>
</dbReference>
<reference evidence="9 10" key="1">
    <citation type="submission" date="2017-03" db="EMBL/GenBank/DDBJ databases">
        <authorList>
            <person name="Afonso C.L."/>
            <person name="Miller P.J."/>
            <person name="Scott M.A."/>
            <person name="Spackman E."/>
            <person name="Goraichik I."/>
            <person name="Dimitrov K.M."/>
            <person name="Suarez D.L."/>
            <person name="Swayne D.E."/>
        </authorList>
    </citation>
    <scope>NUCLEOTIDE SEQUENCE [LARGE SCALE GENOMIC DNA]</scope>
    <source>
        <strain evidence="9 10">CECT 8620</strain>
    </source>
</reference>
<dbReference type="NCBIfam" id="TIGR02937">
    <property type="entry name" value="sigma70-ECF"/>
    <property type="match status" value="1"/>
</dbReference>
<dbReference type="NCBIfam" id="NF009176">
    <property type="entry name" value="PRK12524.1"/>
    <property type="match status" value="1"/>
</dbReference>
<protein>
    <submittedName>
        <fullName evidence="9">ECF RNA polymerase sigma factor SigE</fullName>
    </submittedName>
</protein>
<feature type="domain" description="RNA polymerase sigma factor 70 region 4 type 2" evidence="8">
    <location>
        <begin position="124"/>
        <end position="176"/>
    </location>
</feature>
<dbReference type="CDD" id="cd06171">
    <property type="entry name" value="Sigma70_r4"/>
    <property type="match status" value="1"/>
</dbReference>
<evidence type="ECO:0000256" key="2">
    <source>
        <dbReference type="ARBA" id="ARBA00023015"/>
    </source>
</evidence>
<evidence type="ECO:0000259" key="8">
    <source>
        <dbReference type="Pfam" id="PF08281"/>
    </source>
</evidence>
<dbReference type="InterPro" id="IPR013324">
    <property type="entry name" value="RNA_pol_sigma_r3/r4-like"/>
</dbReference>
<gene>
    <name evidence="9" type="primary">sigE</name>
    <name evidence="9" type="ORF">AQS8620_01377</name>
</gene>
<dbReference type="InterPro" id="IPR014284">
    <property type="entry name" value="RNA_pol_sigma-70_dom"/>
</dbReference>
<keyword evidence="2" id="KW-0805">Transcription regulation</keyword>
<evidence type="ECO:0000256" key="3">
    <source>
        <dbReference type="ARBA" id="ARBA00023082"/>
    </source>
</evidence>
<dbReference type="EMBL" id="FWFS01000004">
    <property type="protein sequence ID" value="SLN37489.1"/>
    <property type="molecule type" value="Genomic_DNA"/>
</dbReference>
<dbReference type="AlphaFoldDB" id="A0A1Y5SE00"/>
<dbReference type="PANTHER" id="PTHR43133">
    <property type="entry name" value="RNA POLYMERASE ECF-TYPE SIGMA FACTO"/>
    <property type="match status" value="1"/>
</dbReference>
<feature type="domain" description="RNA polymerase sigma-70 region 2" evidence="7">
    <location>
        <begin position="31"/>
        <end position="96"/>
    </location>
</feature>
<dbReference type="InterPro" id="IPR013325">
    <property type="entry name" value="RNA_pol_sigma_r2"/>
</dbReference>
<dbReference type="Pfam" id="PF08281">
    <property type="entry name" value="Sigma70_r4_2"/>
    <property type="match status" value="1"/>
</dbReference>
<dbReference type="Proteomes" id="UP000193862">
    <property type="component" value="Unassembled WGS sequence"/>
</dbReference>
<dbReference type="GO" id="GO:0006352">
    <property type="term" value="P:DNA-templated transcription initiation"/>
    <property type="evidence" value="ECO:0007669"/>
    <property type="project" value="InterPro"/>
</dbReference>
<keyword evidence="3" id="KW-0731">Sigma factor</keyword>
<dbReference type="GO" id="GO:0003677">
    <property type="term" value="F:DNA binding"/>
    <property type="evidence" value="ECO:0007669"/>
    <property type="project" value="UniProtKB-KW"/>
</dbReference>
<dbReference type="InterPro" id="IPR036388">
    <property type="entry name" value="WH-like_DNA-bd_sf"/>
</dbReference>
<dbReference type="Gene3D" id="1.10.10.10">
    <property type="entry name" value="Winged helix-like DNA-binding domain superfamily/Winged helix DNA-binding domain"/>
    <property type="match status" value="1"/>
</dbReference>
<dbReference type="NCBIfam" id="NF004113">
    <property type="entry name" value="PRK05602.1"/>
    <property type="match status" value="1"/>
</dbReference>
<keyword evidence="5" id="KW-0804">Transcription</keyword>
<evidence type="ECO:0000256" key="4">
    <source>
        <dbReference type="ARBA" id="ARBA00023125"/>
    </source>
</evidence>
<dbReference type="InterPro" id="IPR039425">
    <property type="entry name" value="RNA_pol_sigma-70-like"/>
</dbReference>
<accession>A0A1Y5SE00</accession>
<dbReference type="SUPFAM" id="SSF88659">
    <property type="entry name" value="Sigma3 and sigma4 domains of RNA polymerase sigma factors"/>
    <property type="match status" value="1"/>
</dbReference>
<feature type="region of interest" description="Disordered" evidence="6">
    <location>
        <begin position="98"/>
        <end position="117"/>
    </location>
</feature>
<dbReference type="Gene3D" id="1.10.1740.10">
    <property type="match status" value="1"/>
</dbReference>
<keyword evidence="4" id="KW-0238">DNA-binding</keyword>
<keyword evidence="10" id="KW-1185">Reference proteome</keyword>
<evidence type="ECO:0000256" key="5">
    <source>
        <dbReference type="ARBA" id="ARBA00023163"/>
    </source>
</evidence>
<evidence type="ECO:0000256" key="1">
    <source>
        <dbReference type="ARBA" id="ARBA00010641"/>
    </source>
</evidence>
<evidence type="ECO:0000313" key="9">
    <source>
        <dbReference type="EMBL" id="SLN37489.1"/>
    </source>
</evidence>
<dbReference type="InterPro" id="IPR013249">
    <property type="entry name" value="RNA_pol_sigma70_r4_t2"/>
</dbReference>
<evidence type="ECO:0000313" key="10">
    <source>
        <dbReference type="Proteomes" id="UP000193862"/>
    </source>
</evidence>
<feature type="compositionally biased region" description="Acidic residues" evidence="6">
    <location>
        <begin position="102"/>
        <end position="111"/>
    </location>
</feature>